<protein>
    <submittedName>
        <fullName evidence="1">Uncharacterized protein</fullName>
    </submittedName>
</protein>
<organism evidence="1">
    <name type="scientific">Anguilla anguilla</name>
    <name type="common">European freshwater eel</name>
    <name type="synonym">Muraena anguilla</name>
    <dbReference type="NCBI Taxonomy" id="7936"/>
    <lineage>
        <taxon>Eukaryota</taxon>
        <taxon>Metazoa</taxon>
        <taxon>Chordata</taxon>
        <taxon>Craniata</taxon>
        <taxon>Vertebrata</taxon>
        <taxon>Euteleostomi</taxon>
        <taxon>Actinopterygii</taxon>
        <taxon>Neopterygii</taxon>
        <taxon>Teleostei</taxon>
        <taxon>Anguilliformes</taxon>
        <taxon>Anguillidae</taxon>
        <taxon>Anguilla</taxon>
    </lineage>
</organism>
<reference evidence="1" key="2">
    <citation type="journal article" date="2015" name="Fish Shellfish Immunol.">
        <title>Early steps in the European eel (Anguilla anguilla)-Vibrio vulnificus interaction in the gills: Role of the RtxA13 toxin.</title>
        <authorList>
            <person name="Callol A."/>
            <person name="Pajuelo D."/>
            <person name="Ebbesson L."/>
            <person name="Teles M."/>
            <person name="MacKenzie S."/>
            <person name="Amaro C."/>
        </authorList>
    </citation>
    <scope>NUCLEOTIDE SEQUENCE</scope>
</reference>
<sequence length="52" mass="6123">MLKRKQNAVLVFKLKLKFLRVDTGVKTTANIFRRLTVEMQIKFNAQQLCQNV</sequence>
<reference evidence="1" key="1">
    <citation type="submission" date="2014-11" db="EMBL/GenBank/DDBJ databases">
        <authorList>
            <person name="Amaro Gonzalez C."/>
        </authorList>
    </citation>
    <scope>NUCLEOTIDE SEQUENCE</scope>
</reference>
<dbReference type="AlphaFoldDB" id="A0A0E9TBK3"/>
<accession>A0A0E9TBK3</accession>
<evidence type="ECO:0000313" key="1">
    <source>
        <dbReference type="EMBL" id="JAH50797.1"/>
    </source>
</evidence>
<proteinExistence type="predicted"/>
<name>A0A0E9TBK3_ANGAN</name>
<dbReference type="EMBL" id="GBXM01057780">
    <property type="protein sequence ID" value="JAH50797.1"/>
    <property type="molecule type" value="Transcribed_RNA"/>
</dbReference>